<evidence type="ECO:0000313" key="4">
    <source>
        <dbReference type="Proteomes" id="UP000072003"/>
    </source>
</evidence>
<dbReference type="AlphaFoldDB" id="A0A0Z8KB18"/>
<dbReference type="RefSeq" id="WP_024379479.1">
    <property type="nucleotide sequence ID" value="NZ_CEDB01000087.1"/>
</dbReference>
<dbReference type="EMBL" id="SSXL01000041">
    <property type="protein sequence ID" value="TIH99948.1"/>
    <property type="molecule type" value="Genomic_DNA"/>
</dbReference>
<dbReference type="Proteomes" id="UP000072003">
    <property type="component" value="Unassembled WGS sequence"/>
</dbReference>
<evidence type="ECO:0000313" key="2">
    <source>
        <dbReference type="EMBL" id="CYV63139.1"/>
    </source>
</evidence>
<evidence type="ECO:0000313" key="1">
    <source>
        <dbReference type="EMBL" id="CYT90718.1"/>
    </source>
</evidence>
<dbReference type="EMBL" id="FIFN01000003">
    <property type="protein sequence ID" value="CYT90718.1"/>
    <property type="molecule type" value="Genomic_DNA"/>
</dbReference>
<name>A0A0Z8KB18_STRSU</name>
<dbReference type="InterPro" id="IPR053842">
    <property type="entry name" value="NikA-like"/>
</dbReference>
<evidence type="ECO:0000313" key="5">
    <source>
        <dbReference type="Proteomes" id="UP000074825"/>
    </source>
</evidence>
<reference evidence="4 5" key="1">
    <citation type="submission" date="2016-02" db="EMBL/GenBank/DDBJ databases">
        <authorList>
            <consortium name="Pathogen Informatics"/>
        </authorList>
    </citation>
    <scope>NUCLEOTIDE SEQUENCE [LARGE SCALE GENOMIC DNA]</scope>
    <source>
        <strain evidence="1 4">LSS100</strain>
        <strain evidence="2 5">LSS82</strain>
    </source>
</reference>
<protein>
    <submittedName>
        <fullName evidence="3">MobC family plasmid mobilization relaxosome protein</fullName>
    </submittedName>
    <submittedName>
        <fullName evidence="2">PcfF-like protein</fullName>
    </submittedName>
</protein>
<dbReference type="Proteomes" id="UP000309259">
    <property type="component" value="Unassembled WGS sequence"/>
</dbReference>
<reference evidence="3 6" key="2">
    <citation type="submission" date="2019-04" db="EMBL/GenBank/DDBJ databases">
        <title>Genome analysis of Streptococcus suis strain WUSS327.</title>
        <authorList>
            <person name="Chen H."/>
            <person name="Gao X."/>
            <person name="Wu Z."/>
        </authorList>
    </citation>
    <scope>NUCLEOTIDE SEQUENCE [LARGE SCALE GENOMIC DNA]</scope>
    <source>
        <strain evidence="3 6">WUSS327</strain>
    </source>
</reference>
<sequence length="131" mass="15522">MVHKKENRKRYIQKLFRLTPDEDRQIKKNMEQMGVESFQYYAKNQLIHGQLVQIDFPELKALRVAINRIGSNINQIAKQANEDQHTSTEMLEQVLGHLTEIREMVSAKLSSEEKQSLQARKRIVRMDIDEW</sequence>
<accession>A0A0Z8KB18</accession>
<evidence type="ECO:0000313" key="3">
    <source>
        <dbReference type="EMBL" id="TIH99948.1"/>
    </source>
</evidence>
<organism evidence="2 5">
    <name type="scientific">Streptococcus suis</name>
    <dbReference type="NCBI Taxonomy" id="1307"/>
    <lineage>
        <taxon>Bacteria</taxon>
        <taxon>Bacillati</taxon>
        <taxon>Bacillota</taxon>
        <taxon>Bacilli</taxon>
        <taxon>Lactobacillales</taxon>
        <taxon>Streptococcaceae</taxon>
        <taxon>Streptococcus</taxon>
    </lineage>
</organism>
<dbReference type="Pfam" id="PF21983">
    <property type="entry name" value="NikA-like"/>
    <property type="match status" value="1"/>
</dbReference>
<dbReference type="Proteomes" id="UP000074825">
    <property type="component" value="Unassembled WGS sequence"/>
</dbReference>
<dbReference type="EMBL" id="FIIF01000005">
    <property type="protein sequence ID" value="CYV63139.1"/>
    <property type="molecule type" value="Genomic_DNA"/>
</dbReference>
<proteinExistence type="predicted"/>
<gene>
    <name evidence="2" type="ORF">ERS132444_00881</name>
    <name evidence="1" type="ORF">ERS132462_00381</name>
    <name evidence="3" type="ORF">FAJ35_09810</name>
</gene>
<evidence type="ECO:0000313" key="6">
    <source>
        <dbReference type="Proteomes" id="UP000309259"/>
    </source>
</evidence>